<dbReference type="PANTHER" id="PTHR11472:SF34">
    <property type="entry name" value="REGULATOR OF TELOMERE ELONGATION HELICASE 1"/>
    <property type="match status" value="1"/>
</dbReference>
<dbReference type="InParanoid" id="A0A3A9JMN4"/>
<dbReference type="Pfam" id="PF13307">
    <property type="entry name" value="Helicase_C_2"/>
    <property type="match status" value="1"/>
</dbReference>
<dbReference type="EMBL" id="RAQU01000023">
    <property type="protein sequence ID" value="RKK05086.1"/>
    <property type="molecule type" value="Genomic_DNA"/>
</dbReference>
<name>A0A3A9JMN4_9PROT</name>
<dbReference type="PANTHER" id="PTHR11472">
    <property type="entry name" value="DNA REPAIR DEAD HELICASE RAD3/XP-D SUBFAMILY MEMBER"/>
    <property type="match status" value="1"/>
</dbReference>
<evidence type="ECO:0000256" key="2">
    <source>
        <dbReference type="ARBA" id="ARBA00022801"/>
    </source>
</evidence>
<keyword evidence="6" id="KW-0347">Helicase</keyword>
<keyword evidence="1" id="KW-0547">Nucleotide-binding</keyword>
<evidence type="ECO:0000256" key="1">
    <source>
        <dbReference type="ARBA" id="ARBA00022741"/>
    </source>
</evidence>
<protein>
    <submittedName>
        <fullName evidence="6">ATP-dependent DNA helicase</fullName>
    </submittedName>
</protein>
<dbReference type="InterPro" id="IPR027417">
    <property type="entry name" value="P-loop_NTPase"/>
</dbReference>
<dbReference type="GO" id="GO:0016818">
    <property type="term" value="F:hydrolase activity, acting on acid anhydrides, in phosphorus-containing anhydrides"/>
    <property type="evidence" value="ECO:0007669"/>
    <property type="project" value="InterPro"/>
</dbReference>
<dbReference type="GO" id="GO:0006139">
    <property type="term" value="P:nucleobase-containing compound metabolic process"/>
    <property type="evidence" value="ECO:0007669"/>
    <property type="project" value="InterPro"/>
</dbReference>
<comment type="caution">
    <text evidence="6">The sequence shown here is derived from an EMBL/GenBank/DDBJ whole genome shotgun (WGS) entry which is preliminary data.</text>
</comment>
<comment type="similarity">
    <text evidence="4">Belongs to the helicase family. DinG subfamily.</text>
</comment>
<organism evidence="6 9">
    <name type="scientific">Teichococcus wenyumeiae</name>
    <dbReference type="NCBI Taxonomy" id="2478470"/>
    <lineage>
        <taxon>Bacteria</taxon>
        <taxon>Pseudomonadati</taxon>
        <taxon>Pseudomonadota</taxon>
        <taxon>Alphaproteobacteria</taxon>
        <taxon>Acetobacterales</taxon>
        <taxon>Roseomonadaceae</taxon>
        <taxon>Roseomonas</taxon>
    </lineage>
</organism>
<evidence type="ECO:0000313" key="8">
    <source>
        <dbReference type="Proteomes" id="UP000274097"/>
    </source>
</evidence>
<dbReference type="Proteomes" id="UP000274097">
    <property type="component" value="Unassembled WGS sequence"/>
</dbReference>
<keyword evidence="8" id="KW-1185">Reference proteome</keyword>
<evidence type="ECO:0000313" key="7">
    <source>
        <dbReference type="EMBL" id="RMI20912.1"/>
    </source>
</evidence>
<reference evidence="6 9" key="1">
    <citation type="submission" date="2018-09" db="EMBL/GenBank/DDBJ databases">
        <title>Roseomonas sp. nov., isolated from feces of Tibetan antelopes in the Qinghai-Tibet plateau, China.</title>
        <authorList>
            <person name="Tian Z."/>
        </authorList>
    </citation>
    <scope>NUCLEOTIDE SEQUENCE [LARGE SCALE GENOMIC DNA]</scope>
    <source>
        <strain evidence="7 8">Z23</strain>
        <strain evidence="6 9">Z24</strain>
    </source>
</reference>
<dbReference type="GO" id="GO:0003678">
    <property type="term" value="F:DNA helicase activity"/>
    <property type="evidence" value="ECO:0007669"/>
    <property type="project" value="TreeGrafter"/>
</dbReference>
<dbReference type="SUPFAM" id="SSF52540">
    <property type="entry name" value="P-loop containing nucleoside triphosphate hydrolases"/>
    <property type="match status" value="2"/>
</dbReference>
<dbReference type="FunCoup" id="A0A3A9JMN4">
    <property type="interactions" value="198"/>
</dbReference>
<dbReference type="InterPro" id="IPR045028">
    <property type="entry name" value="DinG/Rad3-like"/>
</dbReference>
<dbReference type="GO" id="GO:0005524">
    <property type="term" value="F:ATP binding"/>
    <property type="evidence" value="ECO:0007669"/>
    <property type="project" value="UniProtKB-KW"/>
</dbReference>
<dbReference type="EMBL" id="RFLX01000009">
    <property type="protein sequence ID" value="RMI20912.1"/>
    <property type="molecule type" value="Genomic_DNA"/>
</dbReference>
<keyword evidence="3" id="KW-0067">ATP-binding</keyword>
<evidence type="ECO:0000256" key="4">
    <source>
        <dbReference type="ARBA" id="ARBA00038058"/>
    </source>
</evidence>
<evidence type="ECO:0000256" key="3">
    <source>
        <dbReference type="ARBA" id="ARBA00022840"/>
    </source>
</evidence>
<sequence length="967" mass="104824">MPAPCQGAGWWSTHAFRRSAHHGFVRLLPLRYGVPPAPQPPSLLLPDAPALIAATHGAAVLLTPDGELSTLRARDAVEALREMGPPILVHAPAMAKRLGISSLPGAYDLLELFAFALPAQPAPPTPRGLALALDLPPPEDAESAAALLPEIATEILRRLARARNAQPNRDAAMLAARLRDAAHWPWADAVLAALGQPKARGSNDGLKVWRTLAEWEEAAPAPPPSSLPVTAAEARTRLAEILGDGAEQRPSQGDFASAASMAFAPREVPGEPQLVLAEAGTGTGKTLGYVAPASLWAERNGAPVWIATYTRNLQRQLDQELARLYPDPEERRRKVVIRKGRENYLCLLNYDEAVSGAMPARIVALALVARWAGATRDGDLMGGDFPGWISELFPAGAISLLADRRGECIHSACPHWKRCFVEHSIRRAQTANLVVANHALVMVQAALGPRGGDGETGAALRYVFDEGHHLFDAADGAFAAALSGAEMAEVRRWLLGSEGGRGRARGLRRRLEELLPQYPTLIPPLDHTEQMARALPASGWWDRWEDAPGDTPRPGEDFLRAARAQVLARTAEADPLYDAEADLHPLHEDVPAAAAALEEALQRLQAPLKHLEKLLNEILEDPEQELETGDRIRLDTAARAIERRALIPLGAWLAMLRQLREPPPEPGTRPLFVDWLALTRREGRDIDAGLHRHWLDPTVPFATQVAAPAHGVLIASATLRDNSVKRDPEAAWREAEARTGVQHLPNPAIRAALPSPFDYANQTLAIVVEDMNRDSPGQVAAAMQQLFLASGGGALGLFTAIRRLRDVHARIAPALAEAGIPLYAQHVDAMDSATLIDIFRAEEDSCLLGTDALRDGVDVPGRALRLLVFDRVPWPRPSILHRERRIHLSGGRPTAYDDGIARHRLRQAFGRLIRRADDRGVFVLLDPRTPSRLLGGLPEGVVPRRLGLAEAVRQTAAFLASPALPPG</sequence>
<dbReference type="GO" id="GO:0003676">
    <property type="term" value="F:nucleic acid binding"/>
    <property type="evidence" value="ECO:0007669"/>
    <property type="project" value="InterPro"/>
</dbReference>
<evidence type="ECO:0000259" key="5">
    <source>
        <dbReference type="PROSITE" id="PS51193"/>
    </source>
</evidence>
<evidence type="ECO:0000313" key="6">
    <source>
        <dbReference type="EMBL" id="RKK05086.1"/>
    </source>
</evidence>
<dbReference type="PROSITE" id="PS51193">
    <property type="entry name" value="HELICASE_ATP_BIND_2"/>
    <property type="match status" value="1"/>
</dbReference>
<gene>
    <name evidence="6" type="ORF">D6Z83_05910</name>
    <name evidence="7" type="ORF">EBE87_13965</name>
</gene>
<dbReference type="Gene3D" id="3.40.50.300">
    <property type="entry name" value="P-loop containing nucleotide triphosphate hydrolases"/>
    <property type="match status" value="2"/>
</dbReference>
<keyword evidence="2" id="KW-0378">Hydrolase</keyword>
<dbReference type="AlphaFoldDB" id="A0A3A9JMN4"/>
<dbReference type="Proteomes" id="UP000278036">
    <property type="component" value="Unassembled WGS sequence"/>
</dbReference>
<accession>A0A3A9JMN4</accession>
<evidence type="ECO:0000313" key="9">
    <source>
        <dbReference type="Proteomes" id="UP000278036"/>
    </source>
</evidence>
<dbReference type="InterPro" id="IPR006555">
    <property type="entry name" value="ATP-dep_Helicase_C"/>
</dbReference>
<dbReference type="SMART" id="SM00491">
    <property type="entry name" value="HELICc2"/>
    <property type="match status" value="1"/>
</dbReference>
<dbReference type="InterPro" id="IPR014013">
    <property type="entry name" value="Helic_SF1/SF2_ATP-bd_DinG/Rad3"/>
</dbReference>
<proteinExistence type="inferred from homology"/>
<dbReference type="OrthoDB" id="9805194at2"/>
<feature type="domain" description="Helicase ATP-binding" evidence="5">
    <location>
        <begin position="238"/>
        <end position="514"/>
    </location>
</feature>